<sequence length="137" mass="16522">MKIEKNFKILFQTSDFLLGNIYENVFLIKTQSNEEFYIGNFYGEPSFGIIDEVYKKCIVGGEKIINYYIFSTIKSEFEIDNFAYDIKYINEAEYEILTDPWNEKSAIWRFHLVSETLFKVSNFTKYQDKEYVERIKW</sequence>
<dbReference type="KEGG" id="arac:E0W69_007785"/>
<evidence type="ECO:0000313" key="2">
    <source>
        <dbReference type="Proteomes" id="UP000292424"/>
    </source>
</evidence>
<dbReference type="RefSeq" id="WP_131329458.1">
    <property type="nucleotide sequence ID" value="NZ_CP044016.1"/>
</dbReference>
<protein>
    <submittedName>
        <fullName evidence="1">Uncharacterized protein</fullName>
    </submittedName>
</protein>
<reference evidence="1 2" key="1">
    <citation type="submission" date="2019-09" db="EMBL/GenBank/DDBJ databases">
        <title>Complete genome sequence of Arachidicoccus sp. B3-10 isolated from apple orchard soil.</title>
        <authorList>
            <person name="Kim H.S."/>
            <person name="Han K.-I."/>
            <person name="Suh M.K."/>
            <person name="Lee K.C."/>
            <person name="Eom M.K."/>
            <person name="Kim J.-S."/>
            <person name="Kang S.W."/>
            <person name="Sin Y."/>
            <person name="Lee J.-S."/>
        </authorList>
    </citation>
    <scope>NUCLEOTIDE SEQUENCE [LARGE SCALE GENOMIC DNA]</scope>
    <source>
        <strain evidence="1 2">B3-10</strain>
    </source>
</reference>
<dbReference type="EMBL" id="CP044016">
    <property type="protein sequence ID" value="QES88564.1"/>
    <property type="molecule type" value="Genomic_DNA"/>
</dbReference>
<proteinExistence type="predicted"/>
<evidence type="ECO:0000313" key="1">
    <source>
        <dbReference type="EMBL" id="QES88564.1"/>
    </source>
</evidence>
<name>A0A5P2FYE9_9BACT</name>
<dbReference type="AlphaFoldDB" id="A0A5P2FYE9"/>
<accession>A0A5P2FYE9</accession>
<keyword evidence="2" id="KW-1185">Reference proteome</keyword>
<gene>
    <name evidence="1" type="ORF">E0W69_007785</name>
</gene>
<dbReference type="OrthoDB" id="1119276at2"/>
<organism evidence="1 2">
    <name type="scientific">Rhizosphaericola mali</name>
    <dbReference type="NCBI Taxonomy" id="2545455"/>
    <lineage>
        <taxon>Bacteria</taxon>
        <taxon>Pseudomonadati</taxon>
        <taxon>Bacteroidota</taxon>
        <taxon>Chitinophagia</taxon>
        <taxon>Chitinophagales</taxon>
        <taxon>Chitinophagaceae</taxon>
        <taxon>Rhizosphaericola</taxon>
    </lineage>
</organism>
<dbReference type="Proteomes" id="UP000292424">
    <property type="component" value="Chromosome"/>
</dbReference>